<dbReference type="PANTHER" id="PTHR22604:SF105">
    <property type="entry name" value="TRANS-1,2-DIHYDROBENZENE-1,2-DIOL DEHYDROGENASE"/>
    <property type="match status" value="1"/>
</dbReference>
<comment type="similarity">
    <text evidence="1">Belongs to the Gfo/Idh/MocA family.</text>
</comment>
<proteinExistence type="inferred from homology"/>
<dbReference type="RefSeq" id="WP_159753735.1">
    <property type="nucleotide sequence ID" value="NZ_WUQX01000001.1"/>
</dbReference>
<dbReference type="Gene3D" id="3.40.50.720">
    <property type="entry name" value="NAD(P)-binding Rossmann-like Domain"/>
    <property type="match status" value="1"/>
</dbReference>
<dbReference type="Pfam" id="PF22725">
    <property type="entry name" value="GFO_IDH_MocA_C3"/>
    <property type="match status" value="1"/>
</dbReference>
<feature type="domain" description="Gfo/Idh/MocA-like oxidoreductase N-terminal" evidence="3">
    <location>
        <begin position="1"/>
        <end position="116"/>
    </location>
</feature>
<dbReference type="InterPro" id="IPR000683">
    <property type="entry name" value="Gfo/Idh/MocA-like_OxRdtase_N"/>
</dbReference>
<dbReference type="InterPro" id="IPR055170">
    <property type="entry name" value="GFO_IDH_MocA-like_dom"/>
</dbReference>
<dbReference type="GO" id="GO:0016491">
    <property type="term" value="F:oxidoreductase activity"/>
    <property type="evidence" value="ECO:0007669"/>
    <property type="project" value="UniProtKB-KW"/>
</dbReference>
<dbReference type="AlphaFoldDB" id="A0A7X3MK99"/>
<organism evidence="5 6">
    <name type="scientific">Sporofaciens musculi</name>
    <dbReference type="NCBI Taxonomy" id="2681861"/>
    <lineage>
        <taxon>Bacteria</taxon>
        <taxon>Bacillati</taxon>
        <taxon>Bacillota</taxon>
        <taxon>Clostridia</taxon>
        <taxon>Lachnospirales</taxon>
        <taxon>Lachnospiraceae</taxon>
        <taxon>Sporofaciens</taxon>
    </lineage>
</organism>
<evidence type="ECO:0000259" key="4">
    <source>
        <dbReference type="Pfam" id="PF22725"/>
    </source>
</evidence>
<reference evidence="5 6" key="1">
    <citation type="submission" date="2019-12" db="EMBL/GenBank/DDBJ databases">
        <title>Sporaefaciens musculi gen. nov., sp. nov., a novel bacterium isolated from the caecum of an obese mouse.</title>
        <authorList>
            <person name="Rasmussen T.S."/>
            <person name="Streidl T."/>
            <person name="Hitch T.C.A."/>
            <person name="Wortmann E."/>
            <person name="Deptula P."/>
            <person name="Hansen M."/>
            <person name="Nielsen D.S."/>
            <person name="Clavel T."/>
            <person name="Vogensen F.K."/>
        </authorList>
    </citation>
    <scope>NUCLEOTIDE SEQUENCE [LARGE SCALE GENOMIC DNA]</scope>
    <source>
        <strain evidence="5 6">WCA-9-b2</strain>
    </source>
</reference>
<keyword evidence="2" id="KW-0560">Oxidoreductase</keyword>
<dbReference type="Gene3D" id="3.30.360.10">
    <property type="entry name" value="Dihydrodipicolinate Reductase, domain 2"/>
    <property type="match status" value="1"/>
</dbReference>
<name>A0A7X3MK99_9FIRM</name>
<gene>
    <name evidence="5" type="ORF">GN277_21960</name>
</gene>
<dbReference type="InterPro" id="IPR050984">
    <property type="entry name" value="Gfo/Idh/MocA_domain"/>
</dbReference>
<protein>
    <submittedName>
        <fullName evidence="5">Gfo/Idh/MocA family oxidoreductase</fullName>
    </submittedName>
</protein>
<sequence length="322" mass="36278">MKIGILGAGSIAHKMAETVRRMEKTEIYAVASRSLEKAEDFAKQYHIPKAYGNYEDMVKDSSVDLVYVATPHSHHYEHVKLCLENGRNVLCEKAFMINSAQAKEVVRIAREKKLLLAEAIWTRYMPSRELIREAVDSGIIGRVTSLTANLGYAIGNKERLVRSDLGGGALLDLGVYPINFALMVFGEDYQEVSAQGILSDQGVDLQNSITLTWKNGRMALLHSNMEALTDRRGIIHGDKGYLVVENINNCEAISAYDLDRKLIKQYEIPEQITGFEYEVESCRRALENGETECKEMPLSDSIAVMEMMDRIRKLLGIRYTCE</sequence>
<dbReference type="GO" id="GO:0000166">
    <property type="term" value="F:nucleotide binding"/>
    <property type="evidence" value="ECO:0007669"/>
    <property type="project" value="InterPro"/>
</dbReference>
<dbReference type="Pfam" id="PF01408">
    <property type="entry name" value="GFO_IDH_MocA"/>
    <property type="match status" value="1"/>
</dbReference>
<dbReference type="EMBL" id="WUQX01000001">
    <property type="protein sequence ID" value="MXP77917.1"/>
    <property type="molecule type" value="Genomic_DNA"/>
</dbReference>
<dbReference type="SUPFAM" id="SSF51735">
    <property type="entry name" value="NAD(P)-binding Rossmann-fold domains"/>
    <property type="match status" value="1"/>
</dbReference>
<feature type="domain" description="GFO/IDH/MocA-like oxidoreductase" evidence="4">
    <location>
        <begin position="131"/>
        <end position="242"/>
    </location>
</feature>
<dbReference type="Proteomes" id="UP000460412">
    <property type="component" value="Unassembled WGS sequence"/>
</dbReference>
<accession>A0A7X3MK99</accession>
<evidence type="ECO:0000313" key="6">
    <source>
        <dbReference type="Proteomes" id="UP000460412"/>
    </source>
</evidence>
<keyword evidence="6" id="KW-1185">Reference proteome</keyword>
<evidence type="ECO:0000256" key="2">
    <source>
        <dbReference type="ARBA" id="ARBA00023002"/>
    </source>
</evidence>
<evidence type="ECO:0000259" key="3">
    <source>
        <dbReference type="Pfam" id="PF01408"/>
    </source>
</evidence>
<evidence type="ECO:0000256" key="1">
    <source>
        <dbReference type="ARBA" id="ARBA00010928"/>
    </source>
</evidence>
<dbReference type="PANTHER" id="PTHR22604">
    <property type="entry name" value="OXIDOREDUCTASES"/>
    <property type="match status" value="1"/>
</dbReference>
<comment type="caution">
    <text evidence="5">The sequence shown here is derived from an EMBL/GenBank/DDBJ whole genome shotgun (WGS) entry which is preliminary data.</text>
</comment>
<dbReference type="InterPro" id="IPR036291">
    <property type="entry name" value="NAD(P)-bd_dom_sf"/>
</dbReference>
<dbReference type="SUPFAM" id="SSF55347">
    <property type="entry name" value="Glyceraldehyde-3-phosphate dehydrogenase-like, C-terminal domain"/>
    <property type="match status" value="1"/>
</dbReference>
<evidence type="ECO:0000313" key="5">
    <source>
        <dbReference type="EMBL" id="MXP77917.1"/>
    </source>
</evidence>